<comment type="caution">
    <text evidence="1">The sequence shown here is derived from an EMBL/GenBank/DDBJ whole genome shotgun (WGS) entry which is preliminary data.</text>
</comment>
<dbReference type="AlphaFoldDB" id="A0AAD7C0X6"/>
<dbReference type="EMBL" id="JARKIF010000006">
    <property type="protein sequence ID" value="KAJ7636469.1"/>
    <property type="molecule type" value="Genomic_DNA"/>
</dbReference>
<sequence length="338" mass="35388">MCSPLPPEPRWSMDSAAKALVSGKFSGRIFKRGTQVAHPLFLSLLVQRIEPFLYLFTPSFLHNMHFISFATSVLVSTAIVARGSPIPLQQRVGDRSLVERQFLAGNPFLKPVGHVQPADAPVSIPAAPPPIVGNPFLKPVAPVQPAAAPVGPVSIIKVAPVVERQFLGPVGQLQPAGATVPNPAPLLPTIPVVPASHTAQDSGVQAPDGLVSMTNIVPILERQFLAGNPFLKPVGHVQPAISPVPIPASPPPIIGNPFLKPVAPVQPAASPVGPISMIKVPPIVERQFLKPVGQLQPAGATVPNPAPLPPTIPVDPAKGLPLPPTMPVVAPIEFARDE</sequence>
<keyword evidence="2" id="KW-1185">Reference proteome</keyword>
<dbReference type="Proteomes" id="UP001221142">
    <property type="component" value="Unassembled WGS sequence"/>
</dbReference>
<organism evidence="1 2">
    <name type="scientific">Roridomyces roridus</name>
    <dbReference type="NCBI Taxonomy" id="1738132"/>
    <lineage>
        <taxon>Eukaryota</taxon>
        <taxon>Fungi</taxon>
        <taxon>Dikarya</taxon>
        <taxon>Basidiomycota</taxon>
        <taxon>Agaricomycotina</taxon>
        <taxon>Agaricomycetes</taxon>
        <taxon>Agaricomycetidae</taxon>
        <taxon>Agaricales</taxon>
        <taxon>Marasmiineae</taxon>
        <taxon>Mycenaceae</taxon>
        <taxon>Roridomyces</taxon>
    </lineage>
</organism>
<proteinExistence type="predicted"/>
<protein>
    <submittedName>
        <fullName evidence="1">Uncharacterized protein</fullName>
    </submittedName>
</protein>
<accession>A0AAD7C0X6</accession>
<reference evidence="1" key="1">
    <citation type="submission" date="2023-03" db="EMBL/GenBank/DDBJ databases">
        <title>Massive genome expansion in bonnet fungi (Mycena s.s.) driven by repeated elements and novel gene families across ecological guilds.</title>
        <authorList>
            <consortium name="Lawrence Berkeley National Laboratory"/>
            <person name="Harder C.B."/>
            <person name="Miyauchi S."/>
            <person name="Viragh M."/>
            <person name="Kuo A."/>
            <person name="Thoen E."/>
            <person name="Andreopoulos B."/>
            <person name="Lu D."/>
            <person name="Skrede I."/>
            <person name="Drula E."/>
            <person name="Henrissat B."/>
            <person name="Morin E."/>
            <person name="Kohler A."/>
            <person name="Barry K."/>
            <person name="LaButti K."/>
            <person name="Morin E."/>
            <person name="Salamov A."/>
            <person name="Lipzen A."/>
            <person name="Mereny Z."/>
            <person name="Hegedus B."/>
            <person name="Baldrian P."/>
            <person name="Stursova M."/>
            <person name="Weitz H."/>
            <person name="Taylor A."/>
            <person name="Grigoriev I.V."/>
            <person name="Nagy L.G."/>
            <person name="Martin F."/>
            <person name="Kauserud H."/>
        </authorList>
    </citation>
    <scope>NUCLEOTIDE SEQUENCE</scope>
    <source>
        <strain evidence="1">9284</strain>
    </source>
</reference>
<evidence type="ECO:0000313" key="1">
    <source>
        <dbReference type="EMBL" id="KAJ7636469.1"/>
    </source>
</evidence>
<evidence type="ECO:0000313" key="2">
    <source>
        <dbReference type="Proteomes" id="UP001221142"/>
    </source>
</evidence>
<gene>
    <name evidence="1" type="ORF">FB45DRAFT_1055868</name>
</gene>
<name>A0AAD7C0X6_9AGAR</name>